<keyword evidence="3 5" id="KW-0521">NADP</keyword>
<dbReference type="AlphaFoldDB" id="A0A023DYV9"/>
<keyword evidence="6" id="KW-0812">Transmembrane</keyword>
<sequence length="340" mass="37286">MKPFHYDVIIIGAGPVGLFSVFACGMVGLRVGLFDALSALGGQCSALYAKKPIYDIPGHPSLLAGELIDRLIKQMAPFNPGIFLQTPISTLEKDLEKGWSVTTSCEKIKGRVILICTGAGAFTPKRPAIPFIENFEHQNVLYCVDHPDRFSGKRVVIAGGGDSAVDWSLLLSQKGAQVFLVHRRNKFRAQEASLARLDSYISEGKIKLFAPCQVIGLEGNNGKLQKIHLQHAFDQTQWVDCDFFIPCFGLEIQKSPFETWGIQLNSGMIVTCPSTGQTSVSGIYAAGDCVTYPEKLKLIMTGFSEAMQAAHHLRKTHFSERSYRFEHSTSTGVPSPESKS</sequence>
<dbReference type="Pfam" id="PF07992">
    <property type="entry name" value="Pyr_redox_2"/>
    <property type="match status" value="1"/>
</dbReference>
<proteinExistence type="inferred from homology"/>
<keyword evidence="4 5" id="KW-0560">Oxidoreductase</keyword>
<gene>
    <name evidence="8" type="ORF">HE1_00322</name>
</gene>
<dbReference type="Proteomes" id="UP000024842">
    <property type="component" value="Unassembled WGS sequence"/>
</dbReference>
<feature type="binding site" evidence="5">
    <location>
        <position position="35"/>
    </location>
    <ligand>
        <name>FAD</name>
        <dbReference type="ChEBI" id="CHEBI:57692"/>
    </ligand>
</feature>
<evidence type="ECO:0000313" key="9">
    <source>
        <dbReference type="Proteomes" id="UP000024842"/>
    </source>
</evidence>
<feature type="binding site" evidence="5">
    <location>
        <position position="43"/>
    </location>
    <ligand>
        <name>FAD</name>
        <dbReference type="ChEBI" id="CHEBI:57692"/>
    </ligand>
</feature>
<feature type="domain" description="FAD/NAD(P)-binding" evidence="7">
    <location>
        <begin position="6"/>
        <end position="297"/>
    </location>
</feature>
<evidence type="ECO:0000259" key="7">
    <source>
        <dbReference type="Pfam" id="PF07992"/>
    </source>
</evidence>
<comment type="similarity">
    <text evidence="5">Belongs to the ferredoxin--NADP reductase type 2 family.</text>
</comment>
<dbReference type="PANTHER" id="PTHR48105">
    <property type="entry name" value="THIOREDOXIN REDUCTASE 1-RELATED-RELATED"/>
    <property type="match status" value="1"/>
</dbReference>
<keyword evidence="1 5" id="KW-0285">Flavoprotein</keyword>
<feature type="binding site" evidence="5">
    <location>
        <position position="329"/>
    </location>
    <ligand>
        <name>FAD</name>
        <dbReference type="ChEBI" id="CHEBI:57692"/>
    </ligand>
</feature>
<comment type="cofactor">
    <cofactor evidence="5">
        <name>FAD</name>
        <dbReference type="ChEBI" id="CHEBI:57692"/>
    </cofactor>
    <text evidence="5">Binds 1 FAD per subunit.</text>
</comment>
<feature type="binding site" evidence="5">
    <location>
        <position position="122"/>
    </location>
    <ligand>
        <name>FAD</name>
        <dbReference type="ChEBI" id="CHEBI:57692"/>
    </ligand>
</feature>
<evidence type="ECO:0000256" key="4">
    <source>
        <dbReference type="ARBA" id="ARBA00023002"/>
    </source>
</evidence>
<feature type="binding site" evidence="5">
    <location>
        <position position="48"/>
    </location>
    <ligand>
        <name>FAD</name>
        <dbReference type="ChEBI" id="CHEBI:57692"/>
    </ligand>
</feature>
<evidence type="ECO:0000256" key="6">
    <source>
        <dbReference type="SAM" id="Phobius"/>
    </source>
</evidence>
<feature type="transmembrane region" description="Helical" evidence="6">
    <location>
        <begin position="6"/>
        <end position="29"/>
    </location>
</feature>
<dbReference type="EMBL" id="BAUP01000054">
    <property type="protein sequence ID" value="GAJ46002.1"/>
    <property type="molecule type" value="Genomic_DNA"/>
</dbReference>
<dbReference type="OrthoDB" id="9806179at2"/>
<dbReference type="RefSeq" id="WP_006291899.1">
    <property type="nucleotide sequence ID" value="NZ_BAUP01000054.1"/>
</dbReference>
<evidence type="ECO:0000256" key="1">
    <source>
        <dbReference type="ARBA" id="ARBA00022630"/>
    </source>
</evidence>
<dbReference type="EC" id="1.18.1.2" evidence="5"/>
<evidence type="ECO:0000256" key="3">
    <source>
        <dbReference type="ARBA" id="ARBA00022857"/>
    </source>
</evidence>
<keyword evidence="2 5" id="KW-0274">FAD</keyword>
<dbReference type="SUPFAM" id="SSF51905">
    <property type="entry name" value="FAD/NAD(P)-binding domain"/>
    <property type="match status" value="1"/>
</dbReference>
<dbReference type="PROSITE" id="PS51257">
    <property type="entry name" value="PROKAR_LIPOPROTEIN"/>
    <property type="match status" value="1"/>
</dbReference>
<protein>
    <recommendedName>
        <fullName evidence="5">Ferredoxin--NADP reductase</fullName>
        <shortName evidence="5">FNR</shortName>
        <shortName evidence="5">Fd-NADP(+) reductase</shortName>
        <ecNumber evidence="5">1.18.1.2</ecNumber>
    </recommendedName>
</protein>
<feature type="binding site" evidence="5">
    <location>
        <position position="88"/>
    </location>
    <ligand>
        <name>FAD</name>
        <dbReference type="ChEBI" id="CHEBI:57692"/>
    </ligand>
</feature>
<dbReference type="HAMAP" id="MF_01685">
    <property type="entry name" value="FENR2"/>
    <property type="match status" value="1"/>
</dbReference>
<evidence type="ECO:0000313" key="8">
    <source>
        <dbReference type="EMBL" id="GAJ46002.1"/>
    </source>
</evidence>
<dbReference type="Gene3D" id="3.50.50.60">
    <property type="entry name" value="FAD/NAD(P)-binding domain"/>
    <property type="match status" value="2"/>
</dbReference>
<reference evidence="8 9" key="1">
    <citation type="journal article" date="2014" name="FEMS Microbiol. Lett.">
        <title>Draft genome sequences of three Holospora species (Holospora obtusa, Holospora undulata, and Holospora elegans), endonuclear symbiotic bacteria of the ciliate Paramecium caudatum.</title>
        <authorList>
            <person name="Dohra H."/>
            <person name="Tanaka K."/>
            <person name="Suzuki T."/>
            <person name="Fujishima M."/>
            <person name="Suzuki H."/>
        </authorList>
    </citation>
    <scope>NUCLEOTIDE SEQUENCE [LARGE SCALE GENOMIC DNA]</scope>
    <source>
        <strain evidence="8 9">E1</strain>
    </source>
</reference>
<feature type="binding site" evidence="5">
    <location>
        <position position="288"/>
    </location>
    <ligand>
        <name>FAD</name>
        <dbReference type="ChEBI" id="CHEBI:57692"/>
    </ligand>
</feature>
<keyword evidence="6" id="KW-0472">Membrane</keyword>
<dbReference type="GO" id="GO:0050660">
    <property type="term" value="F:flavin adenine dinucleotide binding"/>
    <property type="evidence" value="ECO:0007669"/>
    <property type="project" value="UniProtKB-UniRule"/>
</dbReference>
<evidence type="ECO:0000256" key="5">
    <source>
        <dbReference type="HAMAP-Rule" id="MF_01685"/>
    </source>
</evidence>
<dbReference type="InterPro" id="IPR036188">
    <property type="entry name" value="FAD/NAD-bd_sf"/>
</dbReference>
<evidence type="ECO:0000256" key="2">
    <source>
        <dbReference type="ARBA" id="ARBA00022827"/>
    </source>
</evidence>
<dbReference type="PRINTS" id="PR00368">
    <property type="entry name" value="FADPNR"/>
</dbReference>
<dbReference type="GO" id="GO:0050661">
    <property type="term" value="F:NADP binding"/>
    <property type="evidence" value="ECO:0007669"/>
    <property type="project" value="UniProtKB-UniRule"/>
</dbReference>
<comment type="subunit">
    <text evidence="5">Homodimer.</text>
</comment>
<accession>A0A023DYV9</accession>
<organism evidence="8 9">
    <name type="scientific">Holospora elegans E1</name>
    <dbReference type="NCBI Taxonomy" id="1427503"/>
    <lineage>
        <taxon>Bacteria</taxon>
        <taxon>Pseudomonadati</taxon>
        <taxon>Pseudomonadota</taxon>
        <taxon>Alphaproteobacteria</taxon>
        <taxon>Holosporales</taxon>
        <taxon>Holosporaceae</taxon>
        <taxon>Holospora</taxon>
    </lineage>
</organism>
<keyword evidence="9" id="KW-1185">Reference proteome</keyword>
<dbReference type="STRING" id="1427503.HE1_00322"/>
<comment type="catalytic activity">
    <reaction evidence="5">
        <text>2 reduced [2Fe-2S]-[ferredoxin] + NADP(+) + H(+) = 2 oxidized [2Fe-2S]-[ferredoxin] + NADPH</text>
        <dbReference type="Rhea" id="RHEA:20125"/>
        <dbReference type="Rhea" id="RHEA-COMP:10000"/>
        <dbReference type="Rhea" id="RHEA-COMP:10001"/>
        <dbReference type="ChEBI" id="CHEBI:15378"/>
        <dbReference type="ChEBI" id="CHEBI:33737"/>
        <dbReference type="ChEBI" id="CHEBI:33738"/>
        <dbReference type="ChEBI" id="CHEBI:57783"/>
        <dbReference type="ChEBI" id="CHEBI:58349"/>
        <dbReference type="EC" id="1.18.1.2"/>
    </reaction>
</comment>
<dbReference type="InterPro" id="IPR050097">
    <property type="entry name" value="Ferredoxin-NADP_redctase_2"/>
</dbReference>
<comment type="caution">
    <text evidence="8">The sequence shown here is derived from an EMBL/GenBank/DDBJ whole genome shotgun (WGS) entry which is preliminary data.</text>
</comment>
<dbReference type="InterPro" id="IPR023753">
    <property type="entry name" value="FAD/NAD-binding_dom"/>
</dbReference>
<comment type="caution">
    <text evidence="5">Lacks conserved residue(s) required for the propagation of feature annotation.</text>
</comment>
<dbReference type="GO" id="GO:0004324">
    <property type="term" value="F:ferredoxin-NADP+ reductase activity"/>
    <property type="evidence" value="ECO:0007669"/>
    <property type="project" value="UniProtKB-UniRule"/>
</dbReference>
<keyword evidence="6" id="KW-1133">Transmembrane helix</keyword>
<name>A0A023DYV9_9PROT</name>
<dbReference type="PRINTS" id="PR00469">
    <property type="entry name" value="PNDRDTASEII"/>
</dbReference>
<dbReference type="InterPro" id="IPR022890">
    <property type="entry name" value="Fd--NADP_Rdtase_type_2"/>
</dbReference>